<dbReference type="PANTHER" id="PTHR21139:SF42">
    <property type="entry name" value="TRIOSEPHOSPHATE ISOMERASE"/>
    <property type="match status" value="1"/>
</dbReference>
<dbReference type="NCBIfam" id="TIGR00419">
    <property type="entry name" value="tim"/>
    <property type="match status" value="1"/>
</dbReference>
<feature type="active site" description="Proton acceptor" evidence="7">
    <location>
        <position position="165"/>
    </location>
</feature>
<dbReference type="InterPro" id="IPR022896">
    <property type="entry name" value="TrioseP_Isoase_bac/euk"/>
</dbReference>
<dbReference type="GO" id="GO:0006096">
    <property type="term" value="P:glycolytic process"/>
    <property type="evidence" value="ECO:0007669"/>
    <property type="project" value="UniProtKB-UniRule"/>
</dbReference>
<comment type="caution">
    <text evidence="9">The sequence shown here is derived from an EMBL/GenBank/DDBJ whole genome shotgun (WGS) entry which is preliminary data.</text>
</comment>
<keyword evidence="3 7" id="KW-0312">Gluconeogenesis</keyword>
<keyword evidence="6 7" id="KW-0413">Isomerase</keyword>
<keyword evidence="4 7" id="KW-0963">Cytoplasm</keyword>
<dbReference type="FunFam" id="3.20.20.70:FF:000016">
    <property type="entry name" value="Triosephosphate isomerase"/>
    <property type="match status" value="1"/>
</dbReference>
<feature type="active site" description="Electrophile" evidence="7">
    <location>
        <position position="93"/>
    </location>
</feature>
<comment type="catalytic activity">
    <reaction evidence="7 8">
        <text>D-glyceraldehyde 3-phosphate = dihydroxyacetone phosphate</text>
        <dbReference type="Rhea" id="RHEA:18585"/>
        <dbReference type="ChEBI" id="CHEBI:57642"/>
        <dbReference type="ChEBI" id="CHEBI:59776"/>
        <dbReference type="EC" id="5.3.1.1"/>
    </reaction>
</comment>
<organism evidence="9 10">
    <name type="scientific">bacterium (Candidatus Gribaldobacteria) CG07_land_8_20_14_0_80_33_18</name>
    <dbReference type="NCBI Taxonomy" id="2014272"/>
    <lineage>
        <taxon>Bacteria</taxon>
        <taxon>Candidatus Gribaldobacteria</taxon>
    </lineage>
</organism>
<evidence type="ECO:0000256" key="7">
    <source>
        <dbReference type="HAMAP-Rule" id="MF_00147"/>
    </source>
</evidence>
<dbReference type="InterPro" id="IPR013785">
    <property type="entry name" value="Aldolase_TIM"/>
</dbReference>
<evidence type="ECO:0000256" key="2">
    <source>
        <dbReference type="ARBA" id="ARBA00007422"/>
    </source>
</evidence>
<keyword evidence="5 7" id="KW-0324">Glycolysis</keyword>
<evidence type="ECO:0000256" key="3">
    <source>
        <dbReference type="ARBA" id="ARBA00022432"/>
    </source>
</evidence>
<evidence type="ECO:0000256" key="1">
    <source>
        <dbReference type="ARBA" id="ARBA00004680"/>
    </source>
</evidence>
<dbReference type="PROSITE" id="PS51440">
    <property type="entry name" value="TIM_2"/>
    <property type="match status" value="1"/>
</dbReference>
<feature type="binding site" evidence="7">
    <location>
        <begin position="8"/>
        <end position="10"/>
    </location>
    <ligand>
        <name>substrate</name>
    </ligand>
</feature>
<dbReference type="AlphaFoldDB" id="A0A2M6Z2W1"/>
<dbReference type="SUPFAM" id="SSF51351">
    <property type="entry name" value="Triosephosphate isomerase (TIM)"/>
    <property type="match status" value="1"/>
</dbReference>
<feature type="binding site" evidence="7">
    <location>
        <position position="211"/>
    </location>
    <ligand>
        <name>substrate</name>
    </ligand>
</feature>
<gene>
    <name evidence="7" type="primary">tpiA</name>
    <name evidence="9" type="ORF">COS93_01910</name>
</gene>
<dbReference type="HAMAP" id="MF_00147_B">
    <property type="entry name" value="TIM_B"/>
    <property type="match status" value="1"/>
</dbReference>
<evidence type="ECO:0000256" key="8">
    <source>
        <dbReference type="RuleBase" id="RU363013"/>
    </source>
</evidence>
<dbReference type="EMBL" id="PEWP01000034">
    <property type="protein sequence ID" value="PIU46744.1"/>
    <property type="molecule type" value="Genomic_DNA"/>
</dbReference>
<sequence length="249" mass="28347">MRSLIIANWKCNPSTFKEAKILFNSLKKRLKKIRNVEVVICPPFVYLSSSKFQVLSFKLGAQDVFWEERGAFTGEISSKMLKDLGVEYIILGHSERRQILKETDEMINKKIKATLNNKLKSILCIGETEEERKEGKTFEILKNQIEKALSNLQTYKLRNLIIAYEPIWAIGSGKPCQVNEAMTAALFIKKLISHLYNQKIGRSIRILYGGSVNSLNASNYIREAKMDGLLIGGVSLNSKEFVKIIKQLN</sequence>
<dbReference type="GO" id="GO:0006094">
    <property type="term" value="P:gluconeogenesis"/>
    <property type="evidence" value="ECO:0007669"/>
    <property type="project" value="UniProtKB-UniRule"/>
</dbReference>
<dbReference type="GO" id="GO:0004807">
    <property type="term" value="F:triose-phosphate isomerase activity"/>
    <property type="evidence" value="ECO:0007669"/>
    <property type="project" value="UniProtKB-UniRule"/>
</dbReference>
<evidence type="ECO:0000256" key="5">
    <source>
        <dbReference type="ARBA" id="ARBA00023152"/>
    </source>
</evidence>
<dbReference type="UniPathway" id="UPA00109">
    <property type="reaction ID" value="UER00189"/>
</dbReference>
<dbReference type="GO" id="GO:0019563">
    <property type="term" value="P:glycerol catabolic process"/>
    <property type="evidence" value="ECO:0007669"/>
    <property type="project" value="TreeGrafter"/>
</dbReference>
<evidence type="ECO:0000256" key="4">
    <source>
        <dbReference type="ARBA" id="ARBA00022490"/>
    </source>
</evidence>
<name>A0A2M6Z2W1_9BACT</name>
<comment type="similarity">
    <text evidence="2 7 8">Belongs to the triosephosphate isomerase family.</text>
</comment>
<feature type="binding site" evidence="7">
    <location>
        <position position="171"/>
    </location>
    <ligand>
        <name>substrate</name>
    </ligand>
</feature>
<dbReference type="PROSITE" id="PS00171">
    <property type="entry name" value="TIM_1"/>
    <property type="match status" value="1"/>
</dbReference>
<proteinExistence type="inferred from homology"/>
<comment type="subcellular location">
    <subcellularLocation>
        <location evidence="7 8">Cytoplasm</location>
    </subcellularLocation>
</comment>
<dbReference type="CDD" id="cd00311">
    <property type="entry name" value="TIM"/>
    <property type="match status" value="1"/>
</dbReference>
<dbReference type="UniPathway" id="UPA00138"/>
<dbReference type="EC" id="5.3.1.1" evidence="7 8"/>
<comment type="pathway">
    <text evidence="7 8">Carbohydrate biosynthesis; gluconeogenesis.</text>
</comment>
<dbReference type="GO" id="GO:0046166">
    <property type="term" value="P:glyceraldehyde-3-phosphate biosynthetic process"/>
    <property type="evidence" value="ECO:0007669"/>
    <property type="project" value="TreeGrafter"/>
</dbReference>
<comment type="pathway">
    <text evidence="1 7 8">Carbohydrate degradation; glycolysis; D-glyceraldehyde 3-phosphate from glycerone phosphate: step 1/1.</text>
</comment>
<feature type="binding site" evidence="7">
    <location>
        <begin position="232"/>
        <end position="233"/>
    </location>
    <ligand>
        <name>substrate</name>
    </ligand>
</feature>
<protein>
    <recommendedName>
        <fullName evidence="7 8">Triosephosphate isomerase</fullName>
        <shortName evidence="7">TIM</shortName>
        <shortName evidence="7">TPI</shortName>
        <ecNumber evidence="7 8">5.3.1.1</ecNumber>
    </recommendedName>
    <alternativeName>
        <fullName evidence="7">Triose-phosphate isomerase</fullName>
    </alternativeName>
</protein>
<dbReference type="Proteomes" id="UP000228777">
    <property type="component" value="Unassembled WGS sequence"/>
</dbReference>
<dbReference type="Gene3D" id="3.20.20.70">
    <property type="entry name" value="Aldolase class I"/>
    <property type="match status" value="1"/>
</dbReference>
<dbReference type="InterPro" id="IPR035990">
    <property type="entry name" value="TIM_sf"/>
</dbReference>
<comment type="function">
    <text evidence="7">Involved in the gluconeogenesis. Catalyzes stereospecifically the conversion of dihydroxyacetone phosphate (DHAP) to D-glyceraldehyde-3-phosphate (G3P).</text>
</comment>
<dbReference type="GO" id="GO:0005829">
    <property type="term" value="C:cytosol"/>
    <property type="evidence" value="ECO:0007669"/>
    <property type="project" value="TreeGrafter"/>
</dbReference>
<evidence type="ECO:0000313" key="9">
    <source>
        <dbReference type="EMBL" id="PIU46744.1"/>
    </source>
</evidence>
<evidence type="ECO:0000256" key="6">
    <source>
        <dbReference type="ARBA" id="ARBA00023235"/>
    </source>
</evidence>
<comment type="subunit">
    <text evidence="7 8">Homodimer.</text>
</comment>
<dbReference type="PANTHER" id="PTHR21139">
    <property type="entry name" value="TRIOSEPHOSPHATE ISOMERASE"/>
    <property type="match status" value="1"/>
</dbReference>
<accession>A0A2M6Z2W1</accession>
<dbReference type="InterPro" id="IPR000652">
    <property type="entry name" value="Triosephosphate_isomerase"/>
</dbReference>
<dbReference type="InterPro" id="IPR020861">
    <property type="entry name" value="Triosephosphate_isomerase_AS"/>
</dbReference>
<reference evidence="10" key="1">
    <citation type="submission" date="2017-09" db="EMBL/GenBank/DDBJ databases">
        <title>Depth-based differentiation of microbial function through sediment-hosted aquifers and enrichment of novel symbionts in the deep terrestrial subsurface.</title>
        <authorList>
            <person name="Probst A.J."/>
            <person name="Ladd B."/>
            <person name="Jarett J.K."/>
            <person name="Geller-Mcgrath D.E."/>
            <person name="Sieber C.M.K."/>
            <person name="Emerson J.B."/>
            <person name="Anantharaman K."/>
            <person name="Thomas B.C."/>
            <person name="Malmstrom R."/>
            <person name="Stieglmeier M."/>
            <person name="Klingl A."/>
            <person name="Woyke T."/>
            <person name="Ryan C.M."/>
            <person name="Banfield J.F."/>
        </authorList>
    </citation>
    <scope>NUCLEOTIDE SEQUENCE [LARGE SCALE GENOMIC DNA]</scope>
</reference>
<evidence type="ECO:0000313" key="10">
    <source>
        <dbReference type="Proteomes" id="UP000228777"/>
    </source>
</evidence>
<dbReference type="Pfam" id="PF00121">
    <property type="entry name" value="TIM"/>
    <property type="match status" value="1"/>
</dbReference>